<name>A0A1F4XJ80_9BACT</name>
<comment type="function">
    <text evidence="3">Forms an intersubunit bridge (bridge B4) with the 23S rRNA of the 50S subunit in the ribosome.</text>
</comment>
<dbReference type="Gene3D" id="1.10.287.10">
    <property type="entry name" value="S15/NS1, RNA-binding"/>
    <property type="match status" value="1"/>
</dbReference>
<dbReference type="InterPro" id="IPR000589">
    <property type="entry name" value="Ribosomal_uS15"/>
</dbReference>
<dbReference type="GO" id="GO:0019843">
    <property type="term" value="F:rRNA binding"/>
    <property type="evidence" value="ECO:0007669"/>
    <property type="project" value="UniProtKB-UniRule"/>
</dbReference>
<evidence type="ECO:0000256" key="3">
    <source>
        <dbReference type="HAMAP-Rule" id="MF_01343"/>
    </source>
</evidence>
<dbReference type="NCBIfam" id="TIGR00952">
    <property type="entry name" value="S15_bact"/>
    <property type="match status" value="1"/>
</dbReference>
<evidence type="ECO:0000256" key="2">
    <source>
        <dbReference type="ARBA" id="ARBA00023274"/>
    </source>
</evidence>
<evidence type="ECO:0000256" key="1">
    <source>
        <dbReference type="ARBA" id="ARBA00022980"/>
    </source>
</evidence>
<evidence type="ECO:0000313" key="6">
    <source>
        <dbReference type="EMBL" id="OGC81765.1"/>
    </source>
</evidence>
<dbReference type="CDD" id="cd00353">
    <property type="entry name" value="Ribosomal_S15p_S13e"/>
    <property type="match status" value="1"/>
</dbReference>
<comment type="subunit">
    <text evidence="3">Part of the 30S ribosomal subunit. Forms a bridge to the 50S subunit in the 70S ribosome, contacting the 23S rRNA.</text>
</comment>
<dbReference type="InterPro" id="IPR009068">
    <property type="entry name" value="uS15_NS1_RNA-bd_sf"/>
</dbReference>
<proteinExistence type="inferred from homology"/>
<dbReference type="GO" id="GO:0003735">
    <property type="term" value="F:structural constituent of ribosome"/>
    <property type="evidence" value="ECO:0007669"/>
    <property type="project" value="InterPro"/>
</dbReference>
<dbReference type="STRING" id="1817814.A2V81_04635"/>
<reference evidence="6 7" key="1">
    <citation type="journal article" date="2016" name="Nat. Commun.">
        <title>Thousands of microbial genomes shed light on interconnected biogeochemical processes in an aquifer system.</title>
        <authorList>
            <person name="Anantharaman K."/>
            <person name="Brown C.T."/>
            <person name="Hug L.A."/>
            <person name="Sharon I."/>
            <person name="Castelle C.J."/>
            <person name="Probst A.J."/>
            <person name="Thomas B.C."/>
            <person name="Singh A."/>
            <person name="Wilkins M.J."/>
            <person name="Karaoz U."/>
            <person name="Brodie E.L."/>
            <person name="Williams K.H."/>
            <person name="Hubbard S.S."/>
            <person name="Banfield J.F."/>
        </authorList>
    </citation>
    <scope>NUCLEOTIDE SEQUENCE [LARGE SCALE GENOMIC DNA]</scope>
</reference>
<comment type="caution">
    <text evidence="6">The sequence shown here is derived from an EMBL/GenBank/DDBJ whole genome shotgun (WGS) entry which is preliminary data.</text>
</comment>
<organism evidence="6 7">
    <name type="scientific">Candidatus Abawacabacteria bacterium RBG_16_42_10</name>
    <dbReference type="NCBI Taxonomy" id="1817814"/>
    <lineage>
        <taxon>Bacteria</taxon>
        <taxon>Candidatus Abawacaibacteriota</taxon>
    </lineage>
</organism>
<dbReference type="SUPFAM" id="SSF47060">
    <property type="entry name" value="S15/NS1 RNA-binding domain"/>
    <property type="match status" value="1"/>
</dbReference>
<protein>
    <recommendedName>
        <fullName evidence="3">Small ribosomal subunit protein uS15</fullName>
    </recommendedName>
</protein>
<dbReference type="GO" id="GO:0022627">
    <property type="term" value="C:cytosolic small ribosomal subunit"/>
    <property type="evidence" value="ECO:0007669"/>
    <property type="project" value="TreeGrafter"/>
</dbReference>
<dbReference type="Gene3D" id="6.10.250.3130">
    <property type="match status" value="1"/>
</dbReference>
<dbReference type="Proteomes" id="UP000177614">
    <property type="component" value="Unassembled WGS sequence"/>
</dbReference>
<dbReference type="PANTHER" id="PTHR23321">
    <property type="entry name" value="RIBOSOMAL PROTEIN S15, BACTERIAL AND ORGANELLAR"/>
    <property type="match status" value="1"/>
</dbReference>
<evidence type="ECO:0000256" key="4">
    <source>
        <dbReference type="RuleBase" id="RU003919"/>
    </source>
</evidence>
<dbReference type="EMBL" id="MEWR01000020">
    <property type="protein sequence ID" value="OGC81765.1"/>
    <property type="molecule type" value="Genomic_DNA"/>
</dbReference>
<dbReference type="Pfam" id="PF00312">
    <property type="entry name" value="Ribosomal_S15"/>
    <property type="match status" value="1"/>
</dbReference>
<keyword evidence="2 3" id="KW-0687">Ribonucleoprotein</keyword>
<dbReference type="PROSITE" id="PS00362">
    <property type="entry name" value="RIBOSOMAL_S15"/>
    <property type="match status" value="1"/>
</dbReference>
<dbReference type="AlphaFoldDB" id="A0A1F4XJ80"/>
<gene>
    <name evidence="3" type="primary">rpsO</name>
    <name evidence="6" type="ORF">A2V81_04635</name>
</gene>
<keyword evidence="3 5" id="KW-0699">rRNA-binding</keyword>
<comment type="similarity">
    <text evidence="3 4">Belongs to the universal ribosomal protein uS15 family.</text>
</comment>
<dbReference type="SMART" id="SM01387">
    <property type="entry name" value="Ribosomal_S15"/>
    <property type="match status" value="1"/>
</dbReference>
<evidence type="ECO:0000313" key="7">
    <source>
        <dbReference type="Proteomes" id="UP000177614"/>
    </source>
</evidence>
<dbReference type="GO" id="GO:0006412">
    <property type="term" value="P:translation"/>
    <property type="evidence" value="ECO:0007669"/>
    <property type="project" value="UniProtKB-UniRule"/>
</dbReference>
<evidence type="ECO:0000256" key="5">
    <source>
        <dbReference type="RuleBase" id="RU004524"/>
    </source>
</evidence>
<keyword evidence="1 3" id="KW-0689">Ribosomal protein</keyword>
<dbReference type="PANTHER" id="PTHR23321:SF26">
    <property type="entry name" value="SMALL RIBOSOMAL SUBUNIT PROTEIN US15M"/>
    <property type="match status" value="1"/>
</dbReference>
<dbReference type="InterPro" id="IPR005290">
    <property type="entry name" value="Ribosomal_uS15_bac-type"/>
</dbReference>
<comment type="function">
    <text evidence="3 5">One of the primary rRNA binding proteins, it binds directly to 16S rRNA where it helps nucleate assembly of the platform of the 30S subunit by binding and bridging several RNA helices of the 16S rRNA.</text>
</comment>
<sequence length="87" mass="10027">MDHSTKKGVITKHATHPKDTGSIKVQIALVSQRIDDLAKHLEKHKKDNHSRRGLLMLVGKRRKLLNYYKTIDTKGYESFADEMGLRK</sequence>
<accession>A0A1F4XJ80</accession>
<keyword evidence="3 5" id="KW-0694">RNA-binding</keyword>
<dbReference type="HAMAP" id="MF_01343_B">
    <property type="entry name" value="Ribosomal_uS15_B"/>
    <property type="match status" value="1"/>
</dbReference>